<gene>
    <name evidence="2" type="ORF">ACFFNX_38025</name>
</gene>
<name>A0ABV5YVL0_9ACTN</name>
<comment type="caution">
    <text evidence="2">The sequence shown here is derived from an EMBL/GenBank/DDBJ whole genome shotgun (WGS) entry which is preliminary data.</text>
</comment>
<feature type="signal peptide" evidence="1">
    <location>
        <begin position="1"/>
        <end position="19"/>
    </location>
</feature>
<proteinExistence type="predicted"/>
<sequence length="214" mass="23425">MTFVITVVLVLLLAACAQAAREAARRGRSRKSAAWATSNGWSFQEGDVNAAWRDRVPALPGFAVRRMVSGTVEDLPVTIADAEYETKRGGSPPTRVIHDLIILCVRLPGPGPETRVEARGAGSDVLRAVGLKHRPSIQTGDADFDRRFAIVTDDPEWAARLFSPGLLKAISADDVRSWTLHGDEMLLVKKERFVVYEAGRHAADIVRMANLILE</sequence>
<keyword evidence="3" id="KW-1185">Reference proteome</keyword>
<evidence type="ECO:0000313" key="2">
    <source>
        <dbReference type="EMBL" id="MFB9837977.1"/>
    </source>
</evidence>
<feature type="chain" id="PRO_5045218736" description="Secreted protein" evidence="1">
    <location>
        <begin position="20"/>
        <end position="214"/>
    </location>
</feature>
<protein>
    <recommendedName>
        <fullName evidence="4">Secreted protein</fullName>
    </recommendedName>
</protein>
<accession>A0ABV5YVL0</accession>
<evidence type="ECO:0008006" key="4">
    <source>
        <dbReference type="Google" id="ProtNLM"/>
    </source>
</evidence>
<keyword evidence="1" id="KW-0732">Signal</keyword>
<dbReference type="EMBL" id="JBHLZP010000447">
    <property type="protein sequence ID" value="MFB9837977.1"/>
    <property type="molecule type" value="Genomic_DNA"/>
</dbReference>
<dbReference type="Proteomes" id="UP001589627">
    <property type="component" value="Unassembled WGS sequence"/>
</dbReference>
<evidence type="ECO:0000313" key="3">
    <source>
        <dbReference type="Proteomes" id="UP001589627"/>
    </source>
</evidence>
<evidence type="ECO:0000256" key="1">
    <source>
        <dbReference type="SAM" id="SignalP"/>
    </source>
</evidence>
<organism evidence="2 3">
    <name type="scientific">Actinoallomurus acaciae</name>
    <dbReference type="NCBI Taxonomy" id="502577"/>
    <lineage>
        <taxon>Bacteria</taxon>
        <taxon>Bacillati</taxon>
        <taxon>Actinomycetota</taxon>
        <taxon>Actinomycetes</taxon>
        <taxon>Streptosporangiales</taxon>
        <taxon>Thermomonosporaceae</taxon>
        <taxon>Actinoallomurus</taxon>
    </lineage>
</organism>
<dbReference type="RefSeq" id="WP_378210936.1">
    <property type="nucleotide sequence ID" value="NZ_JBHLZP010000447.1"/>
</dbReference>
<reference evidence="2 3" key="1">
    <citation type="submission" date="2024-09" db="EMBL/GenBank/DDBJ databases">
        <authorList>
            <person name="Sun Q."/>
            <person name="Mori K."/>
        </authorList>
    </citation>
    <scope>NUCLEOTIDE SEQUENCE [LARGE SCALE GENOMIC DNA]</scope>
    <source>
        <strain evidence="2 3">TBRC 0563</strain>
    </source>
</reference>